<dbReference type="OMA" id="ELCTNEM"/>
<feature type="signal peptide" evidence="1">
    <location>
        <begin position="1"/>
        <end position="17"/>
    </location>
</feature>
<name>A0A158QYY9_NIPBR</name>
<evidence type="ECO:0000256" key="1">
    <source>
        <dbReference type="SAM" id="SignalP"/>
    </source>
</evidence>
<sequence>MNVLIWLLATFSAKVLSHGFHDWLPPFNESSRIYELCTNEMDDAILLRPDPSRIKFYMEKYVLCYPDFAKFVPKKDQGLVWLMRSLRFCEVNQIFGYSRFAHTYHRDFQAKFLKYAYAVFTELSILGDTHLPANQHTHQEFVIKDNQSHLKI</sequence>
<organism evidence="2">
    <name type="scientific">Nippostrongylus brasiliensis</name>
    <name type="common">Rat hookworm</name>
    <dbReference type="NCBI Taxonomy" id="27835"/>
    <lineage>
        <taxon>Eukaryota</taxon>
        <taxon>Metazoa</taxon>
        <taxon>Ecdysozoa</taxon>
        <taxon>Nematoda</taxon>
        <taxon>Chromadorea</taxon>
        <taxon>Rhabditida</taxon>
        <taxon>Rhabditina</taxon>
        <taxon>Rhabditomorpha</taxon>
        <taxon>Strongyloidea</taxon>
        <taxon>Heligmosomidae</taxon>
        <taxon>Nippostrongylus</taxon>
    </lineage>
</organism>
<accession>A0A158QYY9</accession>
<proteinExistence type="predicted"/>
<evidence type="ECO:0000313" key="2">
    <source>
        <dbReference type="WBParaSite" id="NBR_0000921801-mRNA-1"/>
    </source>
</evidence>
<reference evidence="2" key="1">
    <citation type="submission" date="2016-04" db="UniProtKB">
        <authorList>
            <consortium name="WormBaseParasite"/>
        </authorList>
    </citation>
    <scope>IDENTIFICATION</scope>
</reference>
<protein>
    <submittedName>
        <fullName evidence="2">Secreted protein</fullName>
    </submittedName>
</protein>
<keyword evidence="1" id="KW-0732">Signal</keyword>
<feature type="chain" id="PRO_5007631346" evidence="1">
    <location>
        <begin position="18"/>
        <end position="152"/>
    </location>
</feature>
<dbReference type="WBParaSite" id="NBR_0000921801-mRNA-1">
    <property type="protein sequence ID" value="NBR_0000921801-mRNA-1"/>
    <property type="gene ID" value="NBR_0000921801"/>
</dbReference>
<dbReference type="AlphaFoldDB" id="A0A158QYY9"/>